<dbReference type="GO" id="GO:0046872">
    <property type="term" value="F:metal ion binding"/>
    <property type="evidence" value="ECO:0007669"/>
    <property type="project" value="InterPro"/>
</dbReference>
<dbReference type="InParanoid" id="K1RGL3"/>
<proteinExistence type="predicted"/>
<dbReference type="AlphaFoldDB" id="K1RGL3"/>
<dbReference type="PROSITE" id="PS50103">
    <property type="entry name" value="ZF_C3H1"/>
    <property type="match status" value="1"/>
</dbReference>
<dbReference type="SUPFAM" id="SSF90229">
    <property type="entry name" value="CCCH zinc finger"/>
    <property type="match status" value="1"/>
</dbReference>
<evidence type="ECO:0000313" key="2">
    <source>
        <dbReference type="EMBL" id="EKC42934.1"/>
    </source>
</evidence>
<dbReference type="GO" id="GO:0000398">
    <property type="term" value="P:mRNA splicing, via spliceosome"/>
    <property type="evidence" value="ECO:0007669"/>
    <property type="project" value="InterPro"/>
</dbReference>
<feature type="region of interest" description="Disordered" evidence="1">
    <location>
        <begin position="311"/>
        <end position="403"/>
    </location>
</feature>
<sequence length="729" mass="85303">MDISSKKSLSDGIIETGSCTQLIKAKGHQRAEAKDDYHGDNERICRELDLEAQAARRKQIEDFFTDPLDREMDKDFMREVYEYRRLPRPPARGLAPLSYEWLTLNTYSELMQSTEQQTPGDSQVNANAKQRLDTEIEIIDNQRMKESDPSFSVDEEEKVNANVQQTLDTEIETTDDQVMKECDPSFSVDEEEKSKHRTSWDKDFMREVYEYRCLPRPPARGLAPLSYEWLTLNTYSGLMQSTEQQDSGDLLVNANAQQRLDTEIEIIDNQGMKESDPNFSVDEEEKNKHRTSWFVRLFCCGANSIQKKPTPCLTAEGQHQGQNTEHSSKDHYQTGAPSTLSSIPGPDGYKKKSHHKERKALLKKEKRRLKRQEEARKRQEEIEEEEKKKENSPTYQARLKEKEENEILMEQREEAERVYMNKLWEERERLAQEEFQMQKEREAREREKKIETEKKIREEWEERQRKEKEEEEVKEKKKEKQEELLKEALANENKDEPWHNPMVTLIPGTERETCMFFSKTGTCRFGDRCSRGHPHPEVSNTLLFHSMYNHFELEQGLKDDLDTTDVTLEYDDGELYQNFQDFYLDIVPEFRNYGKLSQVKVCNNYEPHLRGNVYVQYKRGYCDYSFLLKDFSGVEDVPKEEIATFYMCLKIPIMNFGVLIWIIPMKQPKVQGQGGIDLGQGLPQDHIGQVQEEFGGHGQDRLKAKDTIHMNTISLDIQGLEADPGKGRV</sequence>
<dbReference type="SMART" id="SM00356">
    <property type="entry name" value="ZnF_C3H1"/>
    <property type="match status" value="1"/>
</dbReference>
<feature type="region of interest" description="Disordered" evidence="1">
    <location>
        <begin position="460"/>
        <end position="480"/>
    </location>
</feature>
<dbReference type="InterPro" id="IPR009145">
    <property type="entry name" value="U2AF_small"/>
</dbReference>
<gene>
    <name evidence="2" type="ORF">CGI_10028913</name>
</gene>
<dbReference type="InterPro" id="IPR036855">
    <property type="entry name" value="Znf_CCCH_sf"/>
</dbReference>
<organism evidence="2">
    <name type="scientific">Magallana gigas</name>
    <name type="common">Pacific oyster</name>
    <name type="synonym">Crassostrea gigas</name>
    <dbReference type="NCBI Taxonomy" id="29159"/>
    <lineage>
        <taxon>Eukaryota</taxon>
        <taxon>Metazoa</taxon>
        <taxon>Spiralia</taxon>
        <taxon>Lophotrochozoa</taxon>
        <taxon>Mollusca</taxon>
        <taxon>Bivalvia</taxon>
        <taxon>Autobranchia</taxon>
        <taxon>Pteriomorphia</taxon>
        <taxon>Ostreida</taxon>
        <taxon>Ostreoidea</taxon>
        <taxon>Ostreidae</taxon>
        <taxon>Magallana</taxon>
    </lineage>
</organism>
<dbReference type="InterPro" id="IPR000571">
    <property type="entry name" value="Znf_CCCH"/>
</dbReference>
<protein>
    <submittedName>
        <fullName evidence="2">U2 small nuclear ribonucleoprotein auxiliary factor 35 kDa subunit-related protein 1</fullName>
    </submittedName>
</protein>
<keyword evidence="2" id="KW-0687">Ribonucleoprotein</keyword>
<dbReference type="Gene3D" id="3.30.70.330">
    <property type="match status" value="1"/>
</dbReference>
<dbReference type="GO" id="GO:0003723">
    <property type="term" value="F:RNA binding"/>
    <property type="evidence" value="ECO:0007669"/>
    <property type="project" value="InterPro"/>
</dbReference>
<dbReference type="EMBL" id="JH817099">
    <property type="protein sequence ID" value="EKC42934.1"/>
    <property type="molecule type" value="Genomic_DNA"/>
</dbReference>
<feature type="compositionally biased region" description="Basic and acidic residues" evidence="1">
    <location>
        <begin position="371"/>
        <end position="391"/>
    </location>
</feature>
<dbReference type="Pfam" id="PF00642">
    <property type="entry name" value="zf-CCCH"/>
    <property type="match status" value="1"/>
</dbReference>
<reference evidence="2" key="1">
    <citation type="journal article" date="2012" name="Nature">
        <title>The oyster genome reveals stress adaptation and complexity of shell formation.</title>
        <authorList>
            <person name="Zhang G."/>
            <person name="Fang X."/>
            <person name="Guo X."/>
            <person name="Li L."/>
            <person name="Luo R."/>
            <person name="Xu F."/>
            <person name="Yang P."/>
            <person name="Zhang L."/>
            <person name="Wang X."/>
            <person name="Qi H."/>
            <person name="Xiong Z."/>
            <person name="Que H."/>
            <person name="Xie Y."/>
            <person name="Holland P.W."/>
            <person name="Paps J."/>
            <person name="Zhu Y."/>
            <person name="Wu F."/>
            <person name="Chen Y."/>
            <person name="Wang J."/>
            <person name="Peng C."/>
            <person name="Meng J."/>
            <person name="Yang L."/>
            <person name="Liu J."/>
            <person name="Wen B."/>
            <person name="Zhang N."/>
            <person name="Huang Z."/>
            <person name="Zhu Q."/>
            <person name="Feng Y."/>
            <person name="Mount A."/>
            <person name="Hedgecock D."/>
            <person name="Xu Z."/>
            <person name="Liu Y."/>
            <person name="Domazet-Loso T."/>
            <person name="Du Y."/>
            <person name="Sun X."/>
            <person name="Zhang S."/>
            <person name="Liu B."/>
            <person name="Cheng P."/>
            <person name="Jiang X."/>
            <person name="Li J."/>
            <person name="Fan D."/>
            <person name="Wang W."/>
            <person name="Fu W."/>
            <person name="Wang T."/>
            <person name="Wang B."/>
            <person name="Zhang J."/>
            <person name="Peng Z."/>
            <person name="Li Y."/>
            <person name="Li N."/>
            <person name="Wang J."/>
            <person name="Chen M."/>
            <person name="He Y."/>
            <person name="Tan F."/>
            <person name="Song X."/>
            <person name="Zheng Q."/>
            <person name="Huang R."/>
            <person name="Yang H."/>
            <person name="Du X."/>
            <person name="Chen L."/>
            <person name="Yang M."/>
            <person name="Gaffney P.M."/>
            <person name="Wang S."/>
            <person name="Luo L."/>
            <person name="She Z."/>
            <person name="Ming Y."/>
            <person name="Huang W."/>
            <person name="Zhang S."/>
            <person name="Huang B."/>
            <person name="Zhang Y."/>
            <person name="Qu T."/>
            <person name="Ni P."/>
            <person name="Miao G."/>
            <person name="Wang J."/>
            <person name="Wang Q."/>
            <person name="Steinberg C.E."/>
            <person name="Wang H."/>
            <person name="Li N."/>
            <person name="Qian L."/>
            <person name="Zhang G."/>
            <person name="Li Y."/>
            <person name="Yang H."/>
            <person name="Liu X."/>
            <person name="Wang J."/>
            <person name="Yin Y."/>
            <person name="Wang J."/>
        </authorList>
    </citation>
    <scope>NUCLEOTIDE SEQUENCE [LARGE SCALE GENOMIC DNA]</scope>
    <source>
        <strain evidence="2">05x7-T-G4-1.051#20</strain>
    </source>
</reference>
<evidence type="ECO:0000256" key="1">
    <source>
        <dbReference type="SAM" id="MobiDB-lite"/>
    </source>
</evidence>
<name>K1RGL3_MAGGI</name>
<dbReference type="PANTHER" id="PTHR12620">
    <property type="entry name" value="U2 SNRNP AUXILIARY FACTOR, SMALL SUBUNIT"/>
    <property type="match status" value="1"/>
</dbReference>
<dbReference type="HOGENOM" id="CLU_380026_0_0_1"/>
<dbReference type="GO" id="GO:1990904">
    <property type="term" value="C:ribonucleoprotein complex"/>
    <property type="evidence" value="ECO:0007669"/>
    <property type="project" value="UniProtKB-KW"/>
</dbReference>
<dbReference type="GO" id="GO:0089701">
    <property type="term" value="C:U2AF complex"/>
    <property type="evidence" value="ECO:0007669"/>
    <property type="project" value="InterPro"/>
</dbReference>
<dbReference type="InterPro" id="IPR012677">
    <property type="entry name" value="Nucleotide-bd_a/b_plait_sf"/>
</dbReference>
<dbReference type="PRINTS" id="PR01848">
    <property type="entry name" value="U2AUXFACTOR"/>
</dbReference>
<accession>K1RGL3</accession>